<protein>
    <recommendedName>
        <fullName evidence="4">Glycosyltransferase RgtA/B/C/D-like domain-containing protein</fullName>
    </recommendedName>
</protein>
<feature type="transmembrane region" description="Helical" evidence="1">
    <location>
        <begin position="156"/>
        <end position="172"/>
    </location>
</feature>
<evidence type="ECO:0000313" key="3">
    <source>
        <dbReference type="Proteomes" id="UP000001423"/>
    </source>
</evidence>
<dbReference type="KEGG" id="pmt:PMT_2036"/>
<evidence type="ECO:0000313" key="2">
    <source>
        <dbReference type="EMBL" id="CAE22210.1"/>
    </source>
</evidence>
<keyword evidence="1" id="KW-0472">Membrane</keyword>
<feature type="transmembrane region" description="Helical" evidence="1">
    <location>
        <begin position="184"/>
        <end position="203"/>
    </location>
</feature>
<organism evidence="2 3">
    <name type="scientific">Prochlorococcus marinus (strain MIT 9313)</name>
    <dbReference type="NCBI Taxonomy" id="74547"/>
    <lineage>
        <taxon>Bacteria</taxon>
        <taxon>Bacillati</taxon>
        <taxon>Cyanobacteriota</taxon>
        <taxon>Cyanophyceae</taxon>
        <taxon>Synechococcales</taxon>
        <taxon>Prochlorococcaceae</taxon>
        <taxon>Prochlorococcus</taxon>
    </lineage>
</organism>
<keyword evidence="1" id="KW-1133">Transmembrane helix</keyword>
<gene>
    <name evidence="2" type="ordered locus">PMT_2036</name>
</gene>
<feature type="transmembrane region" description="Helical" evidence="1">
    <location>
        <begin position="330"/>
        <end position="346"/>
    </location>
</feature>
<keyword evidence="3" id="KW-1185">Reference proteome</keyword>
<feature type="transmembrane region" description="Helical" evidence="1">
    <location>
        <begin position="61"/>
        <end position="79"/>
    </location>
</feature>
<proteinExistence type="predicted"/>
<evidence type="ECO:0000256" key="1">
    <source>
        <dbReference type="SAM" id="Phobius"/>
    </source>
</evidence>
<dbReference type="AlphaFoldDB" id="Q7V4C4"/>
<feature type="transmembrane region" description="Helical" evidence="1">
    <location>
        <begin position="266"/>
        <end position="284"/>
    </location>
</feature>
<feature type="transmembrane region" description="Helical" evidence="1">
    <location>
        <begin position="84"/>
        <end position="104"/>
    </location>
</feature>
<dbReference type="Proteomes" id="UP000001423">
    <property type="component" value="Chromosome"/>
</dbReference>
<keyword evidence="1" id="KW-0812">Transmembrane</keyword>
<dbReference type="HOGENOM" id="CLU_655299_0_0_3"/>
<name>Q7V4C4_PROMM</name>
<feature type="transmembrane region" description="Helical" evidence="1">
    <location>
        <begin position="305"/>
        <end position="324"/>
    </location>
</feature>
<sequence>MLSATFLRGILRNISENNSYNDSWTVGEWLINYSGGFVRRGLPGSGIYHLTILTGVNPENLVLAISLLFFAIVAVFLCWRRELLLHPLVILSSVGLLGPLTTGNLIRKDFTVLILLLACLLILRAWWSRRWSTIPALIMINTISIMGILSQEIYGFVALPILILIAGYLIAQDGNCHVFIFWKGLIRAFLFLLPTLAIFSLVLHARGNSQIAHAIHSSWVALADLMGPSDKLISGSPDGAIKALARVPGTQFAKTYTIFKSFAGPIWVPLAWLITAMAGLRLLLAGFGHSAMANINFDRFQLRRFALMVASIQIIAIAPLFILGTDYGRWLSFWYLSTLLIVLVWAQTDLINVNQYSSIHLLMPTSIDSYFIKMQNWLCSDMHPNTLRWLVILLGIPEHASWSLMDWLAATPLGYLIYL</sequence>
<reference evidence="2 3" key="1">
    <citation type="journal article" date="2003" name="Nature">
        <title>Genome divergence in two Prochlorococcus ecotypes reflects oceanic niche differentiation.</title>
        <authorList>
            <person name="Rocap G."/>
            <person name="Larimer F.W."/>
            <person name="Lamerdin J.E."/>
            <person name="Malfatti S."/>
            <person name="Chain P."/>
            <person name="Ahlgren N.A."/>
            <person name="Arellano A."/>
            <person name="Coleman M."/>
            <person name="Hauser L."/>
            <person name="Hess W.R."/>
            <person name="Johnson Z.I."/>
            <person name="Land M.L."/>
            <person name="Lindell D."/>
            <person name="Post A.F."/>
            <person name="Regala W."/>
            <person name="Shah M."/>
            <person name="Shaw S.L."/>
            <person name="Steglich C."/>
            <person name="Sullivan M.B."/>
            <person name="Ting C.S."/>
            <person name="Tolonen A."/>
            <person name="Webb E.A."/>
            <person name="Zinser E.R."/>
            <person name="Chisholm S.W."/>
        </authorList>
    </citation>
    <scope>NUCLEOTIDE SEQUENCE [LARGE SCALE GENOMIC DNA]</scope>
    <source>
        <strain evidence="3">MIT 9313</strain>
    </source>
</reference>
<evidence type="ECO:0008006" key="4">
    <source>
        <dbReference type="Google" id="ProtNLM"/>
    </source>
</evidence>
<feature type="transmembrane region" description="Helical" evidence="1">
    <location>
        <begin position="110"/>
        <end position="127"/>
    </location>
</feature>
<dbReference type="EMBL" id="BX548175">
    <property type="protein sequence ID" value="CAE22210.1"/>
    <property type="molecule type" value="Genomic_DNA"/>
</dbReference>
<accession>Q7V4C4</accession>